<accession>A0A0F8X7A0</accession>
<proteinExistence type="predicted"/>
<feature type="non-terminal residue" evidence="1">
    <location>
        <position position="1"/>
    </location>
</feature>
<protein>
    <submittedName>
        <fullName evidence="1">Uncharacterized protein</fullName>
    </submittedName>
</protein>
<evidence type="ECO:0000313" key="1">
    <source>
        <dbReference type="EMBL" id="KKK64982.1"/>
    </source>
</evidence>
<sequence>ADGPIVETAGGGAEVNFWAAENVPDEPKPVRAGARMRMTVKGLKSGTFHFAVKTRDELNNESPISNVCTATVP</sequence>
<gene>
    <name evidence="1" type="ORF">LCGC14_2978720</name>
</gene>
<comment type="caution">
    <text evidence="1">The sequence shown here is derived from an EMBL/GenBank/DDBJ whole genome shotgun (WGS) entry which is preliminary data.</text>
</comment>
<organism evidence="1">
    <name type="scientific">marine sediment metagenome</name>
    <dbReference type="NCBI Taxonomy" id="412755"/>
    <lineage>
        <taxon>unclassified sequences</taxon>
        <taxon>metagenomes</taxon>
        <taxon>ecological metagenomes</taxon>
    </lineage>
</organism>
<reference evidence="1" key="1">
    <citation type="journal article" date="2015" name="Nature">
        <title>Complex archaea that bridge the gap between prokaryotes and eukaryotes.</title>
        <authorList>
            <person name="Spang A."/>
            <person name="Saw J.H."/>
            <person name="Jorgensen S.L."/>
            <person name="Zaremba-Niedzwiedzka K."/>
            <person name="Martijn J."/>
            <person name="Lind A.E."/>
            <person name="van Eijk R."/>
            <person name="Schleper C."/>
            <person name="Guy L."/>
            <person name="Ettema T.J."/>
        </authorList>
    </citation>
    <scope>NUCLEOTIDE SEQUENCE</scope>
</reference>
<dbReference type="AlphaFoldDB" id="A0A0F8X7A0"/>
<dbReference type="EMBL" id="LAZR01060775">
    <property type="protein sequence ID" value="KKK64982.1"/>
    <property type="molecule type" value="Genomic_DNA"/>
</dbReference>
<name>A0A0F8X7A0_9ZZZZ</name>